<keyword evidence="1" id="KW-0472">Membrane</keyword>
<keyword evidence="1" id="KW-0812">Transmembrane</keyword>
<organism evidence="2 3">
    <name type="scientific">Cronartium quercuum f. sp. fusiforme G11</name>
    <dbReference type="NCBI Taxonomy" id="708437"/>
    <lineage>
        <taxon>Eukaryota</taxon>
        <taxon>Fungi</taxon>
        <taxon>Dikarya</taxon>
        <taxon>Basidiomycota</taxon>
        <taxon>Pucciniomycotina</taxon>
        <taxon>Pucciniomycetes</taxon>
        <taxon>Pucciniales</taxon>
        <taxon>Coleosporiaceae</taxon>
        <taxon>Cronartium</taxon>
    </lineage>
</organism>
<evidence type="ECO:0000313" key="3">
    <source>
        <dbReference type="Proteomes" id="UP000886653"/>
    </source>
</evidence>
<dbReference type="AlphaFoldDB" id="A0A9P6TBH0"/>
<reference evidence="2" key="1">
    <citation type="submission" date="2013-11" db="EMBL/GenBank/DDBJ databases">
        <title>Genome sequence of the fusiform rust pathogen reveals effectors for host alternation and coevolution with pine.</title>
        <authorList>
            <consortium name="DOE Joint Genome Institute"/>
            <person name="Smith K."/>
            <person name="Pendleton A."/>
            <person name="Kubisiak T."/>
            <person name="Anderson C."/>
            <person name="Salamov A."/>
            <person name="Aerts A."/>
            <person name="Riley R."/>
            <person name="Clum A."/>
            <person name="Lindquist E."/>
            <person name="Ence D."/>
            <person name="Campbell M."/>
            <person name="Kronenberg Z."/>
            <person name="Feau N."/>
            <person name="Dhillon B."/>
            <person name="Hamelin R."/>
            <person name="Burleigh J."/>
            <person name="Smith J."/>
            <person name="Yandell M."/>
            <person name="Nelson C."/>
            <person name="Grigoriev I."/>
            <person name="Davis J."/>
        </authorList>
    </citation>
    <scope>NUCLEOTIDE SEQUENCE</scope>
    <source>
        <strain evidence="2">G11</strain>
    </source>
</reference>
<gene>
    <name evidence="2" type="ORF">CROQUDRAFT_722964</name>
</gene>
<keyword evidence="1" id="KW-1133">Transmembrane helix</keyword>
<keyword evidence="3" id="KW-1185">Reference proteome</keyword>
<proteinExistence type="predicted"/>
<feature type="transmembrane region" description="Helical" evidence="1">
    <location>
        <begin position="7"/>
        <end position="24"/>
    </location>
</feature>
<protein>
    <submittedName>
        <fullName evidence="2">Uncharacterized protein</fullName>
    </submittedName>
</protein>
<dbReference type="EMBL" id="MU167263">
    <property type="protein sequence ID" value="KAG0146257.1"/>
    <property type="molecule type" value="Genomic_DNA"/>
</dbReference>
<comment type="caution">
    <text evidence="2">The sequence shown here is derived from an EMBL/GenBank/DDBJ whole genome shotgun (WGS) entry which is preliminary data.</text>
</comment>
<dbReference type="Proteomes" id="UP000886653">
    <property type="component" value="Unassembled WGS sequence"/>
</dbReference>
<name>A0A9P6TBH0_9BASI</name>
<accession>A0A9P6TBH0</accession>
<evidence type="ECO:0000256" key="1">
    <source>
        <dbReference type="SAM" id="Phobius"/>
    </source>
</evidence>
<evidence type="ECO:0000313" key="2">
    <source>
        <dbReference type="EMBL" id="KAG0146257.1"/>
    </source>
</evidence>
<sequence length="109" mass="11997">MKRLSHFLSYFFVILLVNLIMIINKKSFTQPLPFVEPDGVVVEILNRIASGGRQSTPDAVLVTFDTAANSSWASKEVEHMKKLAQISPFNGPNSIVGSFRGSSNSKTIL</sequence>